<feature type="compositionally biased region" description="Acidic residues" evidence="1">
    <location>
        <begin position="456"/>
        <end position="479"/>
    </location>
</feature>
<evidence type="ECO:0000313" key="3">
    <source>
        <dbReference type="Proteomes" id="UP000748756"/>
    </source>
</evidence>
<feature type="compositionally biased region" description="Basic and acidic residues" evidence="1">
    <location>
        <begin position="1"/>
        <end position="13"/>
    </location>
</feature>
<feature type="compositionally biased region" description="Acidic residues" evidence="1">
    <location>
        <begin position="1340"/>
        <end position="1351"/>
    </location>
</feature>
<accession>A0A9P5S4G0</accession>
<dbReference type="OrthoDB" id="2417140at2759"/>
<feature type="region of interest" description="Disordered" evidence="1">
    <location>
        <begin position="250"/>
        <end position="337"/>
    </location>
</feature>
<feature type="compositionally biased region" description="Low complexity" evidence="1">
    <location>
        <begin position="700"/>
        <end position="714"/>
    </location>
</feature>
<feature type="compositionally biased region" description="Low complexity" evidence="1">
    <location>
        <begin position="992"/>
        <end position="1012"/>
    </location>
</feature>
<sequence length="1439" mass="158161">MDRTKPKPKEHHGSNPSATSQAQLSQPLPKLIHGTSIDYQERAKRLRLTGPPPDHDLNPFNAPTVNKIENMFERVMMIAKSSSSSSSTSQPARRHNLFAPPQSSFSSTRTYERHQTKPEEKDTIASTFTHARHEQSKSNLFSLSSNSRSYIPVATAISQGNHRYSRQPIPSVWSTISTRPTTSEADEKTNRYRYMLPPMDAATTTSTRPMAINTHTQEEPKQQQRQEPVYQQLSRAPMNTQAAVAPPSLLMKRPLSPDPPASEVADAASDDDVVEILSSDDEQEDERELSVEDEEHYSYSDEEELEEEEEFEQYSDGQQVILDDDDDDVDVGHSKEPRWVDELDEAYLTRHERHHHNYSQELREIEAAQEDSQEEDAVDVEDDDEVEEEYDDDEDVTGEHQADEEEEEESPEELRRRRNEMNRQLRGQMGMSMGKDMSNAPRYGQRHSLGLMEPLNQEDGEFDEGVSDEEDPEGDDEHDDREAGKEAAQDVIREEEYPSDEEPFEGDEEVYRDGDELREIHDDVASSEGESEIDSLLAQPHLQPASLSRHLQENLRHLESAIPPQERYDSPTDNVVMLLDSDEEEEEYPQEDNEAEGDDDEREVLEYEGDSQNDQEGEYEQDQEAEYNQSNYATQDDKAWKDGQDVDSEGIDDIWRSRVAEVNSVSQIVGEGIAQDDYAHGVAESRASHESQDPYEQPRTFTSSTSSSGFGESASLQSHVGANVQLNLGTDQDDIDGDAVEEAVKVGTHQFPLDVVQDEEMQSQPASPAGEYEVEQRFRYMDSGGDVDGHDTVVVAEPPRLTDARNDLPLADVVMTEVSHYQELPSALEFESGTDTVIRRMQPEEDLPSAGIVVDETEESEELLQMSAVDSGAENGTSQAQMEQVSIIIATSTVSAESGVALIDEPHTEAHLDQQEVQLVIGIEGEHGPEAFVTPLSQPASGRTPLLDRLHSIAQEENINLQSPVQSTLSTSTELFSTPTFIPSDFMQPAQSTDSPESPTSFTTPTTSSAAADAERSELTPTQPRRTRLTRMSTIAQTVRDGQAYMNQLAARSSPNSSKSNSASTADSHSTDSLSSSPSLKRGSTGSSHGRTAANMVLLVKEAREFCAGGPSRVGSTPMDEEPVRDTALTEEAGGQAVLAEDRGSSVGSQPSTPHKSGVVDLVAELVIQSKVKGHHALRVNPSPGRSPVINSTPSRSSSQEPSIILPMVPQHALSQPPPPVGPSSSVFTFGQGSPSKGIPVSPSVGFGFGTSFVTTSKERRISVGSASSKTSPRKGTGLVFEYSGLDSENASSTVSEPTLLGTTEVAEVEGTGGHQDQEMKSAIGTLDAVEIESPGQLIEIEEDDDGDMAGEEASSNRDVGAEDESDSEDEDEDVTTSETGATTGAAAEDKEKKARKAGRGKKPAPKVQAKRLKRRELFWQKKQLEMQQLQRPPLPPQE</sequence>
<feature type="compositionally biased region" description="Acidic residues" evidence="1">
    <location>
        <begin position="497"/>
        <end position="508"/>
    </location>
</feature>
<gene>
    <name evidence="2" type="ORF">BG015_003795</name>
</gene>
<feature type="compositionally biased region" description="Polar residues" evidence="1">
    <location>
        <begin position="14"/>
        <end position="26"/>
    </location>
</feature>
<feature type="compositionally biased region" description="Acidic residues" evidence="1">
    <location>
        <begin position="268"/>
        <end position="313"/>
    </location>
</feature>
<feature type="compositionally biased region" description="Basic and acidic residues" evidence="1">
    <location>
        <begin position="110"/>
        <end position="121"/>
    </location>
</feature>
<feature type="region of interest" description="Disordered" evidence="1">
    <location>
        <begin position="676"/>
        <end position="714"/>
    </location>
</feature>
<feature type="compositionally biased region" description="Acidic residues" evidence="1">
    <location>
        <begin position="1362"/>
        <end position="1376"/>
    </location>
</feature>
<organism evidence="2 3">
    <name type="scientific">Linnemannia schmuckeri</name>
    <dbReference type="NCBI Taxonomy" id="64567"/>
    <lineage>
        <taxon>Eukaryota</taxon>
        <taxon>Fungi</taxon>
        <taxon>Fungi incertae sedis</taxon>
        <taxon>Mucoromycota</taxon>
        <taxon>Mortierellomycotina</taxon>
        <taxon>Mortierellomycetes</taxon>
        <taxon>Mortierellales</taxon>
        <taxon>Mortierellaceae</taxon>
        <taxon>Linnemannia</taxon>
    </lineage>
</organism>
<feature type="compositionally biased region" description="Low complexity" evidence="1">
    <location>
        <begin position="1192"/>
        <end position="1201"/>
    </location>
</feature>
<feature type="region of interest" description="Disordered" evidence="1">
    <location>
        <begin position="1175"/>
        <end position="1201"/>
    </location>
</feature>
<feature type="compositionally biased region" description="Low complexity" evidence="1">
    <location>
        <begin position="1377"/>
        <end position="1387"/>
    </location>
</feature>
<feature type="region of interest" description="Disordered" evidence="1">
    <location>
        <begin position="1"/>
        <end position="61"/>
    </location>
</feature>
<evidence type="ECO:0000313" key="2">
    <source>
        <dbReference type="EMBL" id="KAF9153235.1"/>
    </source>
</evidence>
<name>A0A9P5S4G0_9FUNG</name>
<feature type="compositionally biased region" description="Basic and acidic residues" evidence="1">
    <location>
        <begin position="480"/>
        <end position="496"/>
    </location>
</feature>
<feature type="compositionally biased region" description="Basic and acidic residues" evidence="1">
    <location>
        <begin position="635"/>
        <end position="644"/>
    </location>
</feature>
<feature type="region of interest" description="Disordered" evidence="1">
    <location>
        <begin position="1308"/>
        <end position="1416"/>
    </location>
</feature>
<comment type="caution">
    <text evidence="2">The sequence shown here is derived from an EMBL/GenBank/DDBJ whole genome shotgun (WGS) entry which is preliminary data.</text>
</comment>
<feature type="compositionally biased region" description="Basic and acidic residues" evidence="1">
    <location>
        <begin position="412"/>
        <end position="423"/>
    </location>
</feature>
<dbReference type="Proteomes" id="UP000748756">
    <property type="component" value="Unassembled WGS sequence"/>
</dbReference>
<dbReference type="EMBL" id="JAAAUQ010000187">
    <property type="protein sequence ID" value="KAF9153235.1"/>
    <property type="molecule type" value="Genomic_DNA"/>
</dbReference>
<feature type="region of interest" description="Disordered" evidence="1">
    <location>
        <begin position="980"/>
        <end position="1091"/>
    </location>
</feature>
<feature type="compositionally biased region" description="Basic residues" evidence="1">
    <location>
        <begin position="1394"/>
        <end position="1415"/>
    </location>
</feature>
<feature type="compositionally biased region" description="Basic and acidic residues" evidence="1">
    <location>
        <begin position="550"/>
        <end position="559"/>
    </location>
</feature>
<reference evidence="2" key="1">
    <citation type="journal article" date="2020" name="Fungal Divers.">
        <title>Resolving the Mortierellaceae phylogeny through synthesis of multi-gene phylogenetics and phylogenomics.</title>
        <authorList>
            <person name="Vandepol N."/>
            <person name="Liber J."/>
            <person name="Desiro A."/>
            <person name="Na H."/>
            <person name="Kennedy M."/>
            <person name="Barry K."/>
            <person name="Grigoriev I.V."/>
            <person name="Miller A.N."/>
            <person name="O'Donnell K."/>
            <person name="Stajich J.E."/>
            <person name="Bonito G."/>
        </authorList>
    </citation>
    <scope>NUCLEOTIDE SEQUENCE</scope>
    <source>
        <strain evidence="2">NRRL 6426</strain>
    </source>
</reference>
<protein>
    <submittedName>
        <fullName evidence="2">Uncharacterized protein</fullName>
    </submittedName>
</protein>
<feature type="compositionally biased region" description="Acidic residues" evidence="1">
    <location>
        <begin position="580"/>
        <end position="625"/>
    </location>
</feature>
<feature type="compositionally biased region" description="Basic and acidic residues" evidence="1">
    <location>
        <begin position="509"/>
        <end position="524"/>
    </location>
</feature>
<feature type="compositionally biased region" description="Acidic residues" evidence="1">
    <location>
        <begin position="367"/>
        <end position="411"/>
    </location>
</feature>
<evidence type="ECO:0000256" key="1">
    <source>
        <dbReference type="SAM" id="MobiDB-lite"/>
    </source>
</evidence>
<feature type="compositionally biased region" description="Low complexity" evidence="1">
    <location>
        <begin position="1052"/>
        <end position="1088"/>
    </location>
</feature>
<feature type="region of interest" description="Disordered" evidence="1">
    <location>
        <begin position="82"/>
        <end position="121"/>
    </location>
</feature>
<feature type="region of interest" description="Disordered" evidence="1">
    <location>
        <begin position="351"/>
        <end position="647"/>
    </location>
</feature>
<keyword evidence="3" id="KW-1185">Reference proteome</keyword>
<proteinExistence type="predicted"/>